<proteinExistence type="predicted"/>
<organism evidence="2 3">
    <name type="scientific">Mycena metata</name>
    <dbReference type="NCBI Taxonomy" id="1033252"/>
    <lineage>
        <taxon>Eukaryota</taxon>
        <taxon>Fungi</taxon>
        <taxon>Dikarya</taxon>
        <taxon>Basidiomycota</taxon>
        <taxon>Agaricomycotina</taxon>
        <taxon>Agaricomycetes</taxon>
        <taxon>Agaricomycetidae</taxon>
        <taxon>Agaricales</taxon>
        <taxon>Marasmiineae</taxon>
        <taxon>Mycenaceae</taxon>
        <taxon>Mycena</taxon>
    </lineage>
</organism>
<dbReference type="InterPro" id="IPR041457">
    <property type="entry name" value="CxC2_KDZ-assoc"/>
</dbReference>
<reference evidence="2" key="1">
    <citation type="submission" date="2023-03" db="EMBL/GenBank/DDBJ databases">
        <title>Massive genome expansion in bonnet fungi (Mycena s.s.) driven by repeated elements and novel gene families across ecological guilds.</title>
        <authorList>
            <consortium name="Lawrence Berkeley National Laboratory"/>
            <person name="Harder C.B."/>
            <person name="Miyauchi S."/>
            <person name="Viragh M."/>
            <person name="Kuo A."/>
            <person name="Thoen E."/>
            <person name="Andreopoulos B."/>
            <person name="Lu D."/>
            <person name="Skrede I."/>
            <person name="Drula E."/>
            <person name="Henrissat B."/>
            <person name="Morin E."/>
            <person name="Kohler A."/>
            <person name="Barry K."/>
            <person name="LaButti K."/>
            <person name="Morin E."/>
            <person name="Salamov A."/>
            <person name="Lipzen A."/>
            <person name="Mereny Z."/>
            <person name="Hegedus B."/>
            <person name="Baldrian P."/>
            <person name="Stursova M."/>
            <person name="Weitz H."/>
            <person name="Taylor A."/>
            <person name="Grigoriev I.V."/>
            <person name="Nagy L.G."/>
            <person name="Martin F."/>
            <person name="Kauserud H."/>
        </authorList>
    </citation>
    <scope>NUCLEOTIDE SEQUENCE</scope>
    <source>
        <strain evidence="2">CBHHK182m</strain>
    </source>
</reference>
<dbReference type="Proteomes" id="UP001215598">
    <property type="component" value="Unassembled WGS sequence"/>
</dbReference>
<dbReference type="EMBL" id="JARKIB010000166">
    <property type="protein sequence ID" value="KAJ7729337.1"/>
    <property type="molecule type" value="Genomic_DNA"/>
</dbReference>
<gene>
    <name evidence="2" type="ORF">B0H16DRAFT_1734276</name>
</gene>
<dbReference type="Pfam" id="PF18803">
    <property type="entry name" value="CxC2"/>
    <property type="match status" value="1"/>
</dbReference>
<dbReference type="InterPro" id="IPR040521">
    <property type="entry name" value="KDZ"/>
</dbReference>
<feature type="domain" description="CxC2-like cysteine cluster KDZ transposase-associated" evidence="1">
    <location>
        <begin position="171"/>
        <end position="271"/>
    </location>
</feature>
<dbReference type="AlphaFoldDB" id="A0AAD7HVS8"/>
<protein>
    <recommendedName>
        <fullName evidence="1">CxC2-like cysteine cluster KDZ transposase-associated domain-containing protein</fullName>
    </recommendedName>
</protein>
<evidence type="ECO:0000313" key="2">
    <source>
        <dbReference type="EMBL" id="KAJ7729337.1"/>
    </source>
</evidence>
<comment type="caution">
    <text evidence="2">The sequence shown here is derived from an EMBL/GenBank/DDBJ whole genome shotgun (WGS) entry which is preliminary data.</text>
</comment>
<keyword evidence="3" id="KW-1185">Reference proteome</keyword>
<name>A0AAD7HVS8_9AGAR</name>
<evidence type="ECO:0000313" key="3">
    <source>
        <dbReference type="Proteomes" id="UP001215598"/>
    </source>
</evidence>
<dbReference type="Pfam" id="PF18758">
    <property type="entry name" value="KDZ"/>
    <property type="match status" value="1"/>
</dbReference>
<accession>A0AAD7HVS8</accession>
<sequence>MKAVGVRRTKARAPAPAVAHVPTSVPTFQATVYAGGTRTSKSRYVPNADLPPAVLLEEPPPQEVPLPFLERLDEAPGAIPAYETMEPSPEAAKKIRQTVAHMQELRDNEQGFLHLLLSLHHQAQLLAMCACGSRCWVNKHRNMPTHWAFVWNRNEGFFEKHDFCRVMKSAAIGLGHYGQQCPVADLGQSFTLVDTNGIHATSITFCRCASPNHTRGLPEFEQLMAAGIFPGSMTSPKTGYTMGLLQYHRQQRSQGKGSAYNFVLVLQRMADPFFASAVPDIYANFLAITRFYESLQITIESGQAHGLNIPLPGETGLPYPHRPKEYLGAICAACPEPGVNMPLVVNVPKYLRHTTSHHLTFDGNYKANLFFKRDDGSDTALTDGKMYFPNQAEFNHIAETYVIPEEDKEVPCKAHIGAIRHQGHVKYGNTAISGVVACACDHAVLGSLVDMPKGEAFAIVTTAQRELLRHINSPPREPESQGPVTFSYDSWCSFVVNLVKRAVELFPEEEWLHALLQSAEGQIPADHINGHGPSCQATWQAVYFACRGHFHGETAEMIWAFLNPLGSSTRQMTGGARHDIINFVMHAWNMLKYLRQAERLGAERLDALRLFELHMAVVEDLSRQHSTEVGAWSRMSRLTTKSKSGKPQSVYQHELTDVLSVEVVLATMITAEQERLKSQNEHDTGTPVAQWIHDGMSVEHEQVLAIALLQNHREHPLQETWESIIQMRDSLNLKLKKFRERQREIHPHLTLSALDVDEPELTAIQLPSYRMRHGHHPVTNLDRQLQDAEIKLRFRKARELDYRGQAGITRSQRNLQKAELMKEFEISMYNNARAALIHLGYMAKDAVEPYRPLTTRDTRRKETHLHRAKGDSRLFDGTTWYLQSGVIISEAAFSSARPPVAGSQGSEDEELQLLSGTKTLKRSGFKHGHDLDLPHSKSLSQQKKVKKAKKADGWIWLQGLTRAQSMNGDKLAAYRSESERVQWFRAEAEMYRWLEQYERKHAEFMRIIERYHRDSVVWAGLASAEETRNGGLNGAVTFAWMQAAMHRRLEHNANVIFKSADSGAHHDWVSVSSFEDLINKIDGWRDVVFKWMDNMGIHRAYKDF</sequence>
<evidence type="ECO:0000259" key="1">
    <source>
        <dbReference type="Pfam" id="PF18803"/>
    </source>
</evidence>